<protein>
    <submittedName>
        <fullName evidence="8">Helicase</fullName>
    </submittedName>
</protein>
<reference evidence="8 9" key="1">
    <citation type="submission" date="2019-10" db="EMBL/GenBank/DDBJ databases">
        <title>Evaluation of single-gene subtyping targets for Pseudomonas.</title>
        <authorList>
            <person name="Reichler S.J."/>
            <person name="Orsi R.H."/>
            <person name="Wiedmann M."/>
            <person name="Martin N.H."/>
            <person name="Murphy S.I."/>
        </authorList>
    </citation>
    <scope>NUCLEOTIDE SEQUENCE [LARGE SCALE GENOMIC DNA]</scope>
    <source>
        <strain evidence="8 9">FSL R10-3254</strain>
    </source>
</reference>
<dbReference type="InterPro" id="IPR057342">
    <property type="entry name" value="DEXDc_RapA"/>
</dbReference>
<dbReference type="Gene3D" id="3.40.50.10810">
    <property type="entry name" value="Tandem AAA-ATPase domain"/>
    <property type="match status" value="1"/>
</dbReference>
<dbReference type="InterPro" id="IPR001650">
    <property type="entry name" value="Helicase_C-like"/>
</dbReference>
<dbReference type="InterPro" id="IPR049730">
    <property type="entry name" value="SNF2/RAD54-like_C"/>
</dbReference>
<dbReference type="SUPFAM" id="SSF52540">
    <property type="entry name" value="P-loop containing nucleoside triphosphate hydrolases"/>
    <property type="match status" value="2"/>
</dbReference>
<dbReference type="PROSITE" id="PS51192">
    <property type="entry name" value="HELICASE_ATP_BIND_1"/>
    <property type="match status" value="1"/>
</dbReference>
<keyword evidence="4" id="KW-0067">ATP-binding</keyword>
<dbReference type="Gene3D" id="3.40.50.300">
    <property type="entry name" value="P-loop containing nucleotide triphosphate hydrolases"/>
    <property type="match status" value="1"/>
</dbReference>
<dbReference type="CDD" id="cd18011">
    <property type="entry name" value="DEXDc_RapA"/>
    <property type="match status" value="1"/>
</dbReference>
<feature type="coiled-coil region" evidence="5">
    <location>
        <begin position="697"/>
        <end position="724"/>
    </location>
</feature>
<evidence type="ECO:0000256" key="1">
    <source>
        <dbReference type="ARBA" id="ARBA00022741"/>
    </source>
</evidence>
<dbReference type="GO" id="GO:0005524">
    <property type="term" value="F:ATP binding"/>
    <property type="evidence" value="ECO:0007669"/>
    <property type="project" value="UniProtKB-KW"/>
</dbReference>
<evidence type="ECO:0000259" key="7">
    <source>
        <dbReference type="PROSITE" id="PS51194"/>
    </source>
</evidence>
<dbReference type="Proteomes" id="UP000489190">
    <property type="component" value="Unassembled WGS sequence"/>
</dbReference>
<dbReference type="SMART" id="SM00487">
    <property type="entry name" value="DEXDc"/>
    <property type="match status" value="1"/>
</dbReference>
<feature type="domain" description="Helicase ATP-binding" evidence="6">
    <location>
        <begin position="111"/>
        <end position="297"/>
    </location>
</feature>
<dbReference type="PANTHER" id="PTHR45766:SF6">
    <property type="entry name" value="SWI_SNF-RELATED MATRIX-ASSOCIATED ACTIN-DEPENDENT REGULATOR OF CHROMATIN SUBFAMILY A-LIKE PROTEIN 1"/>
    <property type="match status" value="1"/>
</dbReference>
<proteinExistence type="predicted"/>
<evidence type="ECO:0000259" key="6">
    <source>
        <dbReference type="PROSITE" id="PS51192"/>
    </source>
</evidence>
<dbReference type="GO" id="GO:0016787">
    <property type="term" value="F:hydrolase activity"/>
    <property type="evidence" value="ECO:0007669"/>
    <property type="project" value="UniProtKB-KW"/>
</dbReference>
<name>A0A7X2C5L9_9PSED</name>
<dbReference type="SMART" id="SM00490">
    <property type="entry name" value="HELICc"/>
    <property type="match status" value="1"/>
</dbReference>
<evidence type="ECO:0000313" key="8">
    <source>
        <dbReference type="EMBL" id="MQT91834.1"/>
    </source>
</evidence>
<dbReference type="AlphaFoldDB" id="A0A7X2C5L9"/>
<keyword evidence="1" id="KW-0547">Nucleotide-binding</keyword>
<keyword evidence="3 8" id="KW-0347">Helicase</keyword>
<sequence length="1040" mass="118072">MNPGDKVRLKANPARVGILGNETDGPAHRQRVLVSFLDGSEDFVLPSTLEKVENKPLRPYECIERGRFSGEDDLRAAITFHRLSGKLANLIYSLNTTNTQFLAYQFKPVLQFLDSPCNGILIADEVGLGKTIEAGLIWTELRARLDAKRLLVVCPAMLREKWRDELANRFGVLAEMVDAGDLLKKLQAVRERPQDGFAVIASMQGLRPPRGFNSPDQVSQRSAAKLARFLEDAEVDEPLLDMVVVDEAHYLRNKGTQTNLLGRLLRPVASSLVMLSATPIQLRSSDLFNLLNLIDEDAFPYEESFRYSLEANAPIVRLRDRILAGPITRTDFVEGLDEALEARFFEDNEQITYLRGHAPSNKRLADPKGRAELADQLDRINPLSKVVTRTLKRDVHEGRVVRAPYAIRATMSGSESDFYEQVTEAIRGYCVARAVSTGFMLTIPQRQMSSCMAAACRAWQKKHAALEQDELEETLYDLQGDLLEEKAPQPDEMGSLLSALVDIAREVGDYETLRHNDSKYAELLKNLRIYWADNPGKKVVLFAFYRQTLAYLAERLREDGYASVLVQGGMDKQQALARFQEPQGPSILLSSEVASEGVDLQFSSLVINYDLPWNPMRIEQRIGRIDRIGQEAERIMIWNFMYADTIDERVYDRLLDRLNIFTCALGSMEGILGEQIRELTQDLLTHKLTPEEETQRINQASLAIENTNRQQEELEAQATQLIAHSDFIQNKVRAAKELGRYIRGEDLLSYARDFLIVHYPGSRFVPSDRDPMEYDLELSVQARVEFAEFVDLYRLQGRSQLLSQRPKPLLFENRQGNPSSAFERVTQDHPLIRFVTDRLRQAGKSPAKFPVSAIDLAAFEVQGFEPGIYVFGIYRWTVSGTRDIERLEYVVRPFQNDCFVDGELAEHLVNTAALCGSQWLSVANELDTEAAAAYFDACRDQLDERFDEFQSAQGREDRDRLKMMKKALQSHLDKQVERLITTIQSHRSSGEERRMRMIPAAEGKLKKLRNRFQERIAELELKSGGSSDKNFVTGGVIRLL</sequence>
<dbReference type="Pfam" id="PF00176">
    <property type="entry name" value="SNF2-rel_dom"/>
    <property type="match status" value="1"/>
</dbReference>
<dbReference type="EMBL" id="WIWI01000075">
    <property type="protein sequence ID" value="MQT91834.1"/>
    <property type="molecule type" value="Genomic_DNA"/>
</dbReference>
<dbReference type="CDD" id="cd18793">
    <property type="entry name" value="SF2_C_SNF"/>
    <property type="match status" value="1"/>
</dbReference>
<evidence type="ECO:0000256" key="3">
    <source>
        <dbReference type="ARBA" id="ARBA00022806"/>
    </source>
</evidence>
<evidence type="ECO:0000313" key="9">
    <source>
        <dbReference type="Proteomes" id="UP000489190"/>
    </source>
</evidence>
<dbReference type="InterPro" id="IPR000330">
    <property type="entry name" value="SNF2_N"/>
</dbReference>
<dbReference type="PROSITE" id="PS51194">
    <property type="entry name" value="HELICASE_CTER"/>
    <property type="match status" value="1"/>
</dbReference>
<dbReference type="GO" id="GO:0004386">
    <property type="term" value="F:helicase activity"/>
    <property type="evidence" value="ECO:0007669"/>
    <property type="project" value="UniProtKB-KW"/>
</dbReference>
<evidence type="ECO:0000256" key="5">
    <source>
        <dbReference type="SAM" id="Coils"/>
    </source>
</evidence>
<keyword evidence="2" id="KW-0378">Hydrolase</keyword>
<comment type="caution">
    <text evidence="8">The sequence shown here is derived from an EMBL/GenBank/DDBJ whole genome shotgun (WGS) entry which is preliminary data.</text>
</comment>
<accession>A0A7X2C5L9</accession>
<dbReference type="Pfam" id="PF00271">
    <property type="entry name" value="Helicase_C"/>
    <property type="match status" value="1"/>
</dbReference>
<evidence type="ECO:0000256" key="2">
    <source>
        <dbReference type="ARBA" id="ARBA00022801"/>
    </source>
</evidence>
<dbReference type="InterPro" id="IPR027417">
    <property type="entry name" value="P-loop_NTPase"/>
</dbReference>
<keyword evidence="5" id="KW-0175">Coiled coil</keyword>
<organism evidence="8 9">
    <name type="scientific">Pseudomonas helleri</name>
    <dbReference type="NCBI Taxonomy" id="1608996"/>
    <lineage>
        <taxon>Bacteria</taxon>
        <taxon>Pseudomonadati</taxon>
        <taxon>Pseudomonadota</taxon>
        <taxon>Gammaproteobacteria</taxon>
        <taxon>Pseudomonadales</taxon>
        <taxon>Pseudomonadaceae</taxon>
        <taxon>Pseudomonas</taxon>
    </lineage>
</organism>
<dbReference type="InterPro" id="IPR014001">
    <property type="entry name" value="Helicase_ATP-bd"/>
</dbReference>
<dbReference type="InterPro" id="IPR038718">
    <property type="entry name" value="SNF2-like_sf"/>
</dbReference>
<feature type="domain" description="Helicase C-terminal" evidence="7">
    <location>
        <begin position="523"/>
        <end position="684"/>
    </location>
</feature>
<dbReference type="PANTHER" id="PTHR45766">
    <property type="entry name" value="DNA ANNEALING HELICASE AND ENDONUCLEASE ZRANB3 FAMILY MEMBER"/>
    <property type="match status" value="1"/>
</dbReference>
<evidence type="ECO:0000256" key="4">
    <source>
        <dbReference type="ARBA" id="ARBA00022840"/>
    </source>
</evidence>
<gene>
    <name evidence="8" type="ORF">GHO39_22235</name>
</gene>